<keyword evidence="1 3" id="KW-0723">Serine/threonine-protein kinase</keyword>
<evidence type="ECO:0000313" key="3">
    <source>
        <dbReference type="EMBL" id="QXE22442.1"/>
    </source>
</evidence>
<dbReference type="InterPro" id="IPR036890">
    <property type="entry name" value="HATPase_C_sf"/>
</dbReference>
<keyword evidence="1 3" id="KW-0808">Transferase</keyword>
<proteinExistence type="predicted"/>
<keyword evidence="1 3" id="KW-0418">Kinase</keyword>
<evidence type="ECO:0000259" key="2">
    <source>
        <dbReference type="Pfam" id="PF13581"/>
    </source>
</evidence>
<dbReference type="AlphaFoldDB" id="A0A975T6N0"/>
<dbReference type="Gene3D" id="3.30.565.10">
    <property type="entry name" value="Histidine kinase-like ATPase, C-terminal domain"/>
    <property type="match status" value="1"/>
</dbReference>
<dbReference type="EMBL" id="CP021056">
    <property type="protein sequence ID" value="QXE22442.1"/>
    <property type="molecule type" value="Genomic_DNA"/>
</dbReference>
<dbReference type="PANTHER" id="PTHR35526:SF6">
    <property type="entry name" value="SLR1861 PROTEIN"/>
    <property type="match status" value="1"/>
</dbReference>
<evidence type="ECO:0000313" key="4">
    <source>
        <dbReference type="Proteomes" id="UP000683511"/>
    </source>
</evidence>
<dbReference type="Proteomes" id="UP000683511">
    <property type="component" value="Chromosome"/>
</dbReference>
<sequence length="139" mass="15484">MENLTVSGTLHSLSAIAEFVKAASLSAGLDKKASYQLRLAIDEIATNIIIHGYEEAGLNGELSLSAHMNEHHLTIVIEDTGTEYNPHTMNTVTTEELSRPLEERKIGGLGVYLAIQCVDQYLYERVENRNRNIFIVNRV</sequence>
<keyword evidence="4" id="KW-1185">Reference proteome</keyword>
<dbReference type="CDD" id="cd16936">
    <property type="entry name" value="HATPase_RsbW-like"/>
    <property type="match status" value="1"/>
</dbReference>
<dbReference type="InterPro" id="IPR003594">
    <property type="entry name" value="HATPase_dom"/>
</dbReference>
<organism evidence="3 4">
    <name type="scientific">Richelia sinica FACHB-800</name>
    <dbReference type="NCBI Taxonomy" id="1357546"/>
    <lineage>
        <taxon>Bacteria</taxon>
        <taxon>Bacillati</taxon>
        <taxon>Cyanobacteriota</taxon>
        <taxon>Cyanophyceae</taxon>
        <taxon>Nostocales</taxon>
        <taxon>Nostocaceae</taxon>
        <taxon>Richelia</taxon>
    </lineage>
</organism>
<feature type="domain" description="Histidine kinase/HSP90-like ATPase" evidence="2">
    <location>
        <begin position="9"/>
        <end position="130"/>
    </location>
</feature>
<dbReference type="GO" id="GO:0004674">
    <property type="term" value="F:protein serine/threonine kinase activity"/>
    <property type="evidence" value="ECO:0007669"/>
    <property type="project" value="UniProtKB-KW"/>
</dbReference>
<protein>
    <submittedName>
        <fullName evidence="3">Anti-sigma regulatory factor, serine/threonine protein kinase</fullName>
    </submittedName>
</protein>
<accession>A0A975T6N0</accession>
<dbReference type="InterPro" id="IPR050267">
    <property type="entry name" value="Anti-sigma-factor_SerPK"/>
</dbReference>
<dbReference type="SUPFAM" id="SSF55874">
    <property type="entry name" value="ATPase domain of HSP90 chaperone/DNA topoisomerase II/histidine kinase"/>
    <property type="match status" value="1"/>
</dbReference>
<dbReference type="KEGG" id="rsin:B6N60_01125"/>
<dbReference type="PANTHER" id="PTHR35526">
    <property type="entry name" value="ANTI-SIGMA-F FACTOR RSBW-RELATED"/>
    <property type="match status" value="1"/>
</dbReference>
<reference evidence="3" key="1">
    <citation type="submission" date="2017-04" db="EMBL/GenBank/DDBJ databases">
        <title>Genome deletions in a multicellular cyanobacterial endosymbiont for morphological adaptation in marine diatoms.</title>
        <authorList>
            <person name="Wang Y."/>
            <person name="Gao H."/>
            <person name="Li R."/>
            <person name="Xu X."/>
        </authorList>
    </citation>
    <scope>NUCLEOTIDE SEQUENCE</scope>
    <source>
        <strain evidence="3">FACHB 800</strain>
    </source>
</reference>
<dbReference type="Pfam" id="PF13581">
    <property type="entry name" value="HATPase_c_2"/>
    <property type="match status" value="1"/>
</dbReference>
<dbReference type="RefSeq" id="WP_190602855.1">
    <property type="nucleotide sequence ID" value="NZ_CP021056.1"/>
</dbReference>
<gene>
    <name evidence="3" type="ORF">B6N60_01125</name>
</gene>
<evidence type="ECO:0000256" key="1">
    <source>
        <dbReference type="ARBA" id="ARBA00022527"/>
    </source>
</evidence>
<name>A0A975T6N0_9NOST</name>